<comment type="subcellular location">
    <subcellularLocation>
        <location evidence="4">Cytoplasm</location>
    </subcellularLocation>
</comment>
<comment type="catalytic activity">
    <reaction evidence="4">
        <text>L-proline + NAD(+) = (S)-1-pyrroline-5-carboxylate + NADH + 2 H(+)</text>
        <dbReference type="Rhea" id="RHEA:14105"/>
        <dbReference type="ChEBI" id="CHEBI:15378"/>
        <dbReference type="ChEBI" id="CHEBI:17388"/>
        <dbReference type="ChEBI" id="CHEBI:57540"/>
        <dbReference type="ChEBI" id="CHEBI:57945"/>
        <dbReference type="ChEBI" id="CHEBI:60039"/>
        <dbReference type="EC" id="1.5.1.2"/>
    </reaction>
</comment>
<evidence type="ECO:0000256" key="6">
    <source>
        <dbReference type="PIRSR" id="PIRSR000193-1"/>
    </source>
</evidence>
<dbReference type="FunFam" id="1.10.3730.10:FF:000001">
    <property type="entry name" value="Pyrroline-5-carboxylate reductase"/>
    <property type="match status" value="1"/>
</dbReference>
<dbReference type="InterPro" id="IPR008927">
    <property type="entry name" value="6-PGluconate_DH-like_C_sf"/>
</dbReference>
<dbReference type="Gene3D" id="3.40.50.720">
    <property type="entry name" value="NAD(P)-binding Rossmann-like Domain"/>
    <property type="match status" value="1"/>
</dbReference>
<dbReference type="HAMAP" id="MF_01925">
    <property type="entry name" value="P5C_reductase"/>
    <property type="match status" value="1"/>
</dbReference>
<reference evidence="9" key="1">
    <citation type="submission" date="2021-03" db="EMBL/GenBank/DDBJ databases">
        <title>Roseibium sp. CAU 1637 isolated from Incheon.</title>
        <authorList>
            <person name="Kim W."/>
        </authorList>
    </citation>
    <scope>NUCLEOTIDE SEQUENCE</scope>
    <source>
        <strain evidence="9">CAU 1637</strain>
    </source>
</reference>
<dbReference type="RefSeq" id="WP_206937569.1">
    <property type="nucleotide sequence ID" value="NZ_JAFLNF010000001.1"/>
</dbReference>
<dbReference type="InterPro" id="IPR028939">
    <property type="entry name" value="P5C_Rdtase_cat_N"/>
</dbReference>
<dbReference type="Pfam" id="PF03807">
    <property type="entry name" value="F420_oxidored"/>
    <property type="match status" value="1"/>
</dbReference>
<comment type="caution">
    <text evidence="9">The sequence shown here is derived from an EMBL/GenBank/DDBJ whole genome shotgun (WGS) entry which is preliminary data.</text>
</comment>
<dbReference type="PANTHER" id="PTHR11645:SF0">
    <property type="entry name" value="PYRROLINE-5-CARBOXYLATE REDUCTASE 3"/>
    <property type="match status" value="1"/>
</dbReference>
<dbReference type="SUPFAM" id="SSF48179">
    <property type="entry name" value="6-phosphogluconate dehydrogenase C-terminal domain-like"/>
    <property type="match status" value="1"/>
</dbReference>
<dbReference type="Pfam" id="PF14748">
    <property type="entry name" value="P5CR_dimer"/>
    <property type="match status" value="1"/>
</dbReference>
<evidence type="ECO:0000259" key="7">
    <source>
        <dbReference type="Pfam" id="PF03807"/>
    </source>
</evidence>
<sequence>MIFNKQRPFLLVGAGRMGGAMLAGWIKQGVDPASILVSDPQPAPEMAAFLSDKGIGHVTSVPEGLEPAIILVAVKPQLMSKVLPGLKSVVKSDTVILSVAAGTPISVFETAFGQVPVARAMPNTPAMVGRGITAVYPTDRVTKAQKETIDELLAAVGKVVWLDNEDQIDSVTAVSGSGPAYVFWMAECMAEAGKALGLSNEVARALADATVSGAGELMHQSDDTPTTLRQNVTSPNGTTAAALEVLMAEDGLKPLMQKAAEAAQRRARELAAD</sequence>
<comment type="pathway">
    <text evidence="4">Amino-acid biosynthesis; L-proline biosynthesis; L-proline from L-glutamate 5-semialdehyde: step 1/1.</text>
</comment>
<dbReference type="NCBIfam" id="TIGR00112">
    <property type="entry name" value="proC"/>
    <property type="match status" value="1"/>
</dbReference>
<dbReference type="InterPro" id="IPR036291">
    <property type="entry name" value="NAD(P)-bd_dom_sf"/>
</dbReference>
<evidence type="ECO:0000313" key="9">
    <source>
        <dbReference type="EMBL" id="MBO0343833.1"/>
    </source>
</evidence>
<evidence type="ECO:0000256" key="2">
    <source>
        <dbReference type="ARBA" id="ARBA00022857"/>
    </source>
</evidence>
<dbReference type="EC" id="1.5.1.2" evidence="4 5"/>
<keyword evidence="3 4" id="KW-0560">Oxidoreductase</keyword>
<proteinExistence type="inferred from homology"/>
<dbReference type="InterPro" id="IPR029036">
    <property type="entry name" value="P5CR_dimer"/>
</dbReference>
<comment type="catalytic activity">
    <reaction evidence="4">
        <text>L-proline + NADP(+) = (S)-1-pyrroline-5-carboxylate + NADPH + 2 H(+)</text>
        <dbReference type="Rhea" id="RHEA:14109"/>
        <dbReference type="ChEBI" id="CHEBI:15378"/>
        <dbReference type="ChEBI" id="CHEBI:17388"/>
        <dbReference type="ChEBI" id="CHEBI:57783"/>
        <dbReference type="ChEBI" id="CHEBI:58349"/>
        <dbReference type="ChEBI" id="CHEBI:60039"/>
        <dbReference type="EC" id="1.5.1.2"/>
    </reaction>
</comment>
<comment type="function">
    <text evidence="4">Catalyzes the reduction of 1-pyrroline-5-carboxylate (PCA) to L-proline.</text>
</comment>
<evidence type="ECO:0000256" key="1">
    <source>
        <dbReference type="ARBA" id="ARBA00005525"/>
    </source>
</evidence>
<feature type="binding site" evidence="6">
    <location>
        <begin position="73"/>
        <end position="76"/>
    </location>
    <ligand>
        <name>NADP(+)</name>
        <dbReference type="ChEBI" id="CHEBI:58349"/>
    </ligand>
</feature>
<evidence type="ECO:0000256" key="3">
    <source>
        <dbReference type="ARBA" id="ARBA00023002"/>
    </source>
</evidence>
<feature type="domain" description="Pyrroline-5-carboxylate reductase dimerisation" evidence="8">
    <location>
        <begin position="165"/>
        <end position="270"/>
    </location>
</feature>
<accession>A0A939EM42</accession>
<dbReference type="GO" id="GO:0005737">
    <property type="term" value="C:cytoplasm"/>
    <property type="evidence" value="ECO:0007669"/>
    <property type="project" value="UniProtKB-SubCell"/>
</dbReference>
<dbReference type="GO" id="GO:0004735">
    <property type="term" value="F:pyrroline-5-carboxylate reductase activity"/>
    <property type="evidence" value="ECO:0007669"/>
    <property type="project" value="UniProtKB-UniRule"/>
</dbReference>
<dbReference type="PIRSF" id="PIRSF000193">
    <property type="entry name" value="Pyrrol-5-carb_rd"/>
    <property type="match status" value="1"/>
</dbReference>
<dbReference type="EMBL" id="JAFLNF010000001">
    <property type="protein sequence ID" value="MBO0343833.1"/>
    <property type="molecule type" value="Genomic_DNA"/>
</dbReference>
<protein>
    <recommendedName>
        <fullName evidence="4 5">Pyrroline-5-carboxylate reductase</fullName>
        <shortName evidence="4">P5C reductase</shortName>
        <shortName evidence="4">P5CR</shortName>
        <ecNumber evidence="4 5">1.5.1.2</ecNumber>
    </recommendedName>
    <alternativeName>
        <fullName evidence="4">PCA reductase</fullName>
    </alternativeName>
</protein>
<evidence type="ECO:0000313" key="10">
    <source>
        <dbReference type="Proteomes" id="UP000664779"/>
    </source>
</evidence>
<keyword evidence="10" id="KW-1185">Reference proteome</keyword>
<evidence type="ECO:0000256" key="4">
    <source>
        <dbReference type="HAMAP-Rule" id="MF_01925"/>
    </source>
</evidence>
<gene>
    <name evidence="4" type="primary">proC</name>
    <name evidence="9" type="ORF">J0X15_01250</name>
</gene>
<keyword evidence="2 4" id="KW-0521">NADP</keyword>
<dbReference type="Proteomes" id="UP000664779">
    <property type="component" value="Unassembled WGS sequence"/>
</dbReference>
<dbReference type="GO" id="GO:0055129">
    <property type="term" value="P:L-proline biosynthetic process"/>
    <property type="evidence" value="ECO:0007669"/>
    <property type="project" value="UniProtKB-UniRule"/>
</dbReference>
<keyword evidence="4" id="KW-0028">Amino-acid biosynthesis</keyword>
<organism evidence="9 10">
    <name type="scientific">Roseibium limicola</name>
    <dbReference type="NCBI Taxonomy" id="2816037"/>
    <lineage>
        <taxon>Bacteria</taxon>
        <taxon>Pseudomonadati</taxon>
        <taxon>Pseudomonadota</taxon>
        <taxon>Alphaproteobacteria</taxon>
        <taxon>Hyphomicrobiales</taxon>
        <taxon>Stappiaceae</taxon>
        <taxon>Roseibium</taxon>
    </lineage>
</organism>
<keyword evidence="4" id="KW-0963">Cytoplasm</keyword>
<feature type="domain" description="Pyrroline-5-carboxylate reductase catalytic N-terminal" evidence="7">
    <location>
        <begin position="11"/>
        <end position="102"/>
    </location>
</feature>
<dbReference type="SUPFAM" id="SSF51735">
    <property type="entry name" value="NAD(P)-binding Rossmann-fold domains"/>
    <property type="match status" value="1"/>
</dbReference>
<comment type="similarity">
    <text evidence="1 4">Belongs to the pyrroline-5-carboxylate reductase family.</text>
</comment>
<dbReference type="InterPro" id="IPR000304">
    <property type="entry name" value="Pyrroline-COOH_reductase"/>
</dbReference>
<dbReference type="PANTHER" id="PTHR11645">
    <property type="entry name" value="PYRROLINE-5-CARBOXYLATE REDUCTASE"/>
    <property type="match status" value="1"/>
</dbReference>
<evidence type="ECO:0000259" key="8">
    <source>
        <dbReference type="Pfam" id="PF14748"/>
    </source>
</evidence>
<keyword evidence="4" id="KW-0641">Proline biosynthesis</keyword>
<name>A0A939EM42_9HYPH</name>
<dbReference type="AlphaFoldDB" id="A0A939EM42"/>
<dbReference type="Gene3D" id="1.10.3730.10">
    <property type="entry name" value="ProC C-terminal domain-like"/>
    <property type="match status" value="1"/>
</dbReference>
<evidence type="ECO:0000256" key="5">
    <source>
        <dbReference type="NCBIfam" id="TIGR00112"/>
    </source>
</evidence>